<dbReference type="RefSeq" id="WP_184541013.1">
    <property type="nucleotide sequence ID" value="NZ_JACHMP010000001.1"/>
</dbReference>
<evidence type="ECO:0000313" key="2">
    <source>
        <dbReference type="EMBL" id="MBB5821810.1"/>
    </source>
</evidence>
<dbReference type="AlphaFoldDB" id="A0A7W9IJY0"/>
<accession>A0A7W9IJY0</accession>
<reference evidence="2 3" key="1">
    <citation type="submission" date="2020-08" db="EMBL/GenBank/DDBJ databases">
        <title>Sequencing the genomes of 1000 actinobacteria strains.</title>
        <authorList>
            <person name="Klenk H.-P."/>
        </authorList>
    </citation>
    <scope>NUCLEOTIDE SEQUENCE [LARGE SCALE GENOMIC DNA]</scope>
    <source>
        <strain evidence="2 3">DSM 46887</strain>
    </source>
</reference>
<keyword evidence="1" id="KW-0732">Signal</keyword>
<evidence type="ECO:0000313" key="3">
    <source>
        <dbReference type="Proteomes" id="UP000540685"/>
    </source>
</evidence>
<evidence type="ECO:0000256" key="1">
    <source>
        <dbReference type="SAM" id="SignalP"/>
    </source>
</evidence>
<dbReference type="Proteomes" id="UP000540685">
    <property type="component" value="Unassembled WGS sequence"/>
</dbReference>
<feature type="chain" id="PRO_5038337593" evidence="1">
    <location>
        <begin position="27"/>
        <end position="130"/>
    </location>
</feature>
<dbReference type="EMBL" id="JACHMP010000001">
    <property type="protein sequence ID" value="MBB5821810.1"/>
    <property type="molecule type" value="Genomic_DNA"/>
</dbReference>
<name>A0A7W9IJY0_9ACTN</name>
<protein>
    <submittedName>
        <fullName evidence="2">Methyl-accepting chemotaxis protein</fullName>
    </submittedName>
</protein>
<feature type="signal peptide" evidence="1">
    <location>
        <begin position="1"/>
        <end position="26"/>
    </location>
</feature>
<sequence length="130" mass="12957">MFSPLFSRRIGLVTAGVALISLTAACGGSANSEICNGAAWSKAFSDYTASATAAAADANKLNEANQKLSSDLKDLAAKADGELATALTEFADSFGSLKIDANDPAATATAASSFSAKIQEAGTKLAAACS</sequence>
<gene>
    <name evidence="2" type="ORF">F4562_004872</name>
</gene>
<comment type="caution">
    <text evidence="2">The sequence shown here is derived from an EMBL/GenBank/DDBJ whole genome shotgun (WGS) entry which is preliminary data.</text>
</comment>
<keyword evidence="3" id="KW-1185">Reference proteome</keyword>
<proteinExistence type="predicted"/>
<organism evidence="2 3">
    <name type="scientific">Streptosporangium becharense</name>
    <dbReference type="NCBI Taxonomy" id="1816182"/>
    <lineage>
        <taxon>Bacteria</taxon>
        <taxon>Bacillati</taxon>
        <taxon>Actinomycetota</taxon>
        <taxon>Actinomycetes</taxon>
        <taxon>Streptosporangiales</taxon>
        <taxon>Streptosporangiaceae</taxon>
        <taxon>Streptosporangium</taxon>
    </lineage>
</organism>